<keyword evidence="3 5" id="KW-1133">Transmembrane helix</keyword>
<dbReference type="Proteomes" id="UP000547674">
    <property type="component" value="Unassembled WGS sequence"/>
</dbReference>
<keyword evidence="2 5" id="KW-0812">Transmembrane</keyword>
<evidence type="ECO:0000259" key="7">
    <source>
        <dbReference type="Pfam" id="PF13519"/>
    </source>
</evidence>
<dbReference type="Pfam" id="PF07584">
    <property type="entry name" value="BatA"/>
    <property type="match status" value="1"/>
</dbReference>
<gene>
    <name evidence="8" type="ORF">HKN21_00405</name>
</gene>
<dbReference type="InterPro" id="IPR024163">
    <property type="entry name" value="Aerotolerance_reg_N"/>
</dbReference>
<evidence type="ECO:0000313" key="9">
    <source>
        <dbReference type="Proteomes" id="UP000547674"/>
    </source>
</evidence>
<feature type="transmembrane region" description="Helical" evidence="5">
    <location>
        <begin position="12"/>
        <end position="28"/>
    </location>
</feature>
<feature type="non-terminal residue" evidence="8">
    <location>
        <position position="154"/>
    </location>
</feature>
<reference evidence="8 9" key="1">
    <citation type="submission" date="2020-03" db="EMBL/GenBank/DDBJ databases">
        <title>Metabolic flexibility allows generalist bacteria to become dominant in a frequently disturbed ecosystem.</title>
        <authorList>
            <person name="Chen Y.-J."/>
            <person name="Leung P.M."/>
            <person name="Bay S.K."/>
            <person name="Hugenholtz P."/>
            <person name="Kessler A.J."/>
            <person name="Shelley G."/>
            <person name="Waite D.W."/>
            <person name="Cook P.L."/>
            <person name="Greening C."/>
        </authorList>
    </citation>
    <scope>NUCLEOTIDE SEQUENCE [LARGE SCALE GENOMIC DNA]</scope>
    <source>
        <strain evidence="8">SS_bin_28</strain>
    </source>
</reference>
<dbReference type="Gene3D" id="3.40.50.410">
    <property type="entry name" value="von Willebrand factor, type A domain"/>
    <property type="match status" value="1"/>
</dbReference>
<sequence length="154" mass="17087">MLFGHPELLHLLWILPALLIFAIVAGYGRNRRVRQWGDEVLFQRLAPERSSLMRWFRFLAGLLALGFAIVTAARPQVGAQLVQVDRRGVDVVVALDVSLSMEATDVVPSRLARCQTTIRELFDGLRGDRMGVVLFSGTSFLLCPLTLDVVAANL</sequence>
<feature type="transmembrane region" description="Helical" evidence="5">
    <location>
        <begin position="55"/>
        <end position="73"/>
    </location>
</feature>
<evidence type="ECO:0000256" key="2">
    <source>
        <dbReference type="ARBA" id="ARBA00022692"/>
    </source>
</evidence>
<dbReference type="Pfam" id="PF13519">
    <property type="entry name" value="VWA_2"/>
    <property type="match status" value="1"/>
</dbReference>
<dbReference type="AlphaFoldDB" id="A0A7Y2H0Q8"/>
<keyword evidence="4 5" id="KW-0472">Membrane</keyword>
<dbReference type="InterPro" id="IPR002035">
    <property type="entry name" value="VWF_A"/>
</dbReference>
<name>A0A7Y2H0Q8_UNCEI</name>
<feature type="domain" description="Aerotolerance regulator N-terminal" evidence="6">
    <location>
        <begin position="1"/>
        <end position="75"/>
    </location>
</feature>
<dbReference type="SUPFAM" id="SSF53300">
    <property type="entry name" value="vWA-like"/>
    <property type="match status" value="1"/>
</dbReference>
<feature type="domain" description="VWFA" evidence="7">
    <location>
        <begin position="91"/>
        <end position="148"/>
    </location>
</feature>
<dbReference type="InterPro" id="IPR036465">
    <property type="entry name" value="vWFA_dom_sf"/>
</dbReference>
<evidence type="ECO:0000256" key="1">
    <source>
        <dbReference type="ARBA" id="ARBA00022475"/>
    </source>
</evidence>
<dbReference type="EMBL" id="JABDJR010000009">
    <property type="protein sequence ID" value="NNF05194.1"/>
    <property type="molecule type" value="Genomic_DNA"/>
</dbReference>
<evidence type="ECO:0000256" key="3">
    <source>
        <dbReference type="ARBA" id="ARBA00022989"/>
    </source>
</evidence>
<organism evidence="8 9">
    <name type="scientific">Eiseniibacteriota bacterium</name>
    <dbReference type="NCBI Taxonomy" id="2212470"/>
    <lineage>
        <taxon>Bacteria</taxon>
        <taxon>Candidatus Eiseniibacteriota</taxon>
    </lineage>
</organism>
<dbReference type="InterPro" id="IPR050768">
    <property type="entry name" value="UPF0353/GerABKA_families"/>
</dbReference>
<proteinExistence type="predicted"/>
<evidence type="ECO:0000256" key="5">
    <source>
        <dbReference type="SAM" id="Phobius"/>
    </source>
</evidence>
<dbReference type="PANTHER" id="PTHR22550">
    <property type="entry name" value="SPORE GERMINATION PROTEIN"/>
    <property type="match status" value="1"/>
</dbReference>
<keyword evidence="1" id="KW-1003">Cell membrane</keyword>
<comment type="caution">
    <text evidence="8">The sequence shown here is derived from an EMBL/GenBank/DDBJ whole genome shotgun (WGS) entry which is preliminary data.</text>
</comment>
<protein>
    <submittedName>
        <fullName evidence="8">VWA domain-containing protein</fullName>
    </submittedName>
</protein>
<feature type="transmembrane region" description="Helical" evidence="5">
    <location>
        <begin position="130"/>
        <end position="151"/>
    </location>
</feature>
<dbReference type="PANTHER" id="PTHR22550:SF5">
    <property type="entry name" value="LEUCINE ZIPPER PROTEIN 4"/>
    <property type="match status" value="1"/>
</dbReference>
<accession>A0A7Y2H0Q8</accession>
<evidence type="ECO:0000256" key="4">
    <source>
        <dbReference type="ARBA" id="ARBA00023136"/>
    </source>
</evidence>
<evidence type="ECO:0000259" key="6">
    <source>
        <dbReference type="Pfam" id="PF07584"/>
    </source>
</evidence>
<evidence type="ECO:0000313" key="8">
    <source>
        <dbReference type="EMBL" id="NNF05194.1"/>
    </source>
</evidence>